<dbReference type="SUPFAM" id="SSF63829">
    <property type="entry name" value="Calcium-dependent phosphotriesterase"/>
    <property type="match status" value="1"/>
</dbReference>
<organism evidence="2 3">
    <name type="scientific">Shewanella surugensis</name>
    <dbReference type="NCBI Taxonomy" id="212020"/>
    <lineage>
        <taxon>Bacteria</taxon>
        <taxon>Pseudomonadati</taxon>
        <taxon>Pseudomonadota</taxon>
        <taxon>Gammaproteobacteria</taxon>
        <taxon>Alteromonadales</taxon>
        <taxon>Shewanellaceae</taxon>
        <taxon>Shewanella</taxon>
    </lineage>
</organism>
<gene>
    <name evidence="2" type="ORF">L2764_21690</name>
</gene>
<sequence>MDLKTKTHQVLANQYQNKPFNSPNKVIQSSQGCIYFSDPDYGYNQGFKPKPQLPQSIYAFHPNKEGIHLISRDFSLPHGLGLSGNHHQLYISDTAATDEKSPYNPKKTKGILVATLIKPTKISQPKFLLQVPTGIPDGFVVTPNNELWVAAGDGVRHYSSAGKLLDKIPIPQGAINLTMGHQVLYVTADTAIYHIALK</sequence>
<evidence type="ECO:0000259" key="1">
    <source>
        <dbReference type="Pfam" id="PF08450"/>
    </source>
</evidence>
<reference evidence="2 3" key="1">
    <citation type="submission" date="2022-01" db="EMBL/GenBank/DDBJ databases">
        <title>Whole genome-based taxonomy of the Shewanellaceae.</title>
        <authorList>
            <person name="Martin-Rodriguez A.J."/>
        </authorList>
    </citation>
    <scope>NUCLEOTIDE SEQUENCE [LARGE SCALE GENOMIC DNA]</scope>
    <source>
        <strain evidence="2 3">DSM 17177</strain>
    </source>
</reference>
<dbReference type="PANTHER" id="PTHR47064">
    <property type="entry name" value="PUTATIVE (AFU_ORTHOLOGUE AFUA_1G08990)-RELATED"/>
    <property type="match status" value="1"/>
</dbReference>
<dbReference type="Gene3D" id="2.120.10.30">
    <property type="entry name" value="TolB, C-terminal domain"/>
    <property type="match status" value="1"/>
</dbReference>
<dbReference type="Pfam" id="PF08450">
    <property type="entry name" value="SGL"/>
    <property type="match status" value="1"/>
</dbReference>
<dbReference type="InterPro" id="IPR011042">
    <property type="entry name" value="6-blade_b-propeller_TolB-like"/>
</dbReference>
<dbReference type="Proteomes" id="UP001203423">
    <property type="component" value="Unassembled WGS sequence"/>
</dbReference>
<feature type="domain" description="SMP-30/Gluconolactonase/LRE-like region" evidence="1">
    <location>
        <begin position="2"/>
        <end position="188"/>
    </location>
</feature>
<comment type="caution">
    <text evidence="2">The sequence shown here is derived from an EMBL/GenBank/DDBJ whole genome shotgun (WGS) entry which is preliminary data.</text>
</comment>
<accession>A0ABT0LI28</accession>
<protein>
    <submittedName>
        <fullName evidence="2">SMP-30/gluconolactonase/LRE family protein</fullName>
    </submittedName>
</protein>
<dbReference type="EMBL" id="JAKIKS010000122">
    <property type="protein sequence ID" value="MCL1127015.1"/>
    <property type="molecule type" value="Genomic_DNA"/>
</dbReference>
<dbReference type="InterPro" id="IPR013658">
    <property type="entry name" value="SGL"/>
</dbReference>
<evidence type="ECO:0000313" key="3">
    <source>
        <dbReference type="Proteomes" id="UP001203423"/>
    </source>
</evidence>
<name>A0ABT0LI28_9GAMM</name>
<keyword evidence="3" id="KW-1185">Reference proteome</keyword>
<proteinExistence type="predicted"/>
<dbReference type="PANTHER" id="PTHR47064:SF2">
    <property type="entry name" value="SMP-30_GLUCONOLACTONASE_LRE-LIKE REGION DOMAIN-CONTAINING PROTEIN-RELATED"/>
    <property type="match status" value="1"/>
</dbReference>
<dbReference type="RefSeq" id="WP_248942427.1">
    <property type="nucleotide sequence ID" value="NZ_JAKIKS010000122.1"/>
</dbReference>
<evidence type="ECO:0000313" key="2">
    <source>
        <dbReference type="EMBL" id="MCL1127015.1"/>
    </source>
</evidence>
<dbReference type="InterPro" id="IPR052988">
    <property type="entry name" value="Oryzine_lactonohydrolase"/>
</dbReference>